<feature type="region of interest" description="Disordered" evidence="2">
    <location>
        <begin position="851"/>
        <end position="872"/>
    </location>
</feature>
<feature type="coiled-coil region" evidence="1">
    <location>
        <begin position="502"/>
        <end position="557"/>
    </location>
</feature>
<sequence length="872" mass="97436">MNRPAIVECNGGQFLDLTCDQNLNVKYVRLNTLFAGQLIQRASFSLARLLHWDTQHIEEPGTPDAPETPVLMDFDGANGRYFWELFFHMPHLVAHQLTNELNYADAQDWLHYLFNPSALVIPAERDTPSYWQVRPLIGQGDDAYEVDGPTDPDAIAYSRPEHYCKKVYLDYVHNLIAWADSLYRRLTRDSLTEAKLLYVRALSLMGNAPSFRGVSRWTPASLEALNQSDVTALTAFEATLDDATLSNLPAQPGGPVMLDLLDVPDFRLPLNQQLLDVWDTLASRLHNLRHNLTLDGKPMSLPLFDALANPRDLLRAQAAGAGPGQRNPGAHLVIPPYRFIAILPRAQNAVETLCRFGDQVRQYMEAGDRCAQEELQQRHVIELADFAEQLQQQYVEQAQATEAALHANKASIALRYDYYREQVERDVSAEEIAALAANNRSQELQAGVSALSMAGAVASTAPNVFGLANGGMDFGAPLQAAAHGLATESAMAQIMAMNLEASDRYRRRREEWEHQRDLAQKEMEAIDAQIAAQVVQIQAAQTALKQQRRAKTQAQELYTFLSQTRGSKVSLYRWLQGQMATLYFQAYDAVTALCLSAQACWQYEVGDYDTQFIQPDVWFDNYHGLGAGEALKLALLKMESAFVHRNERRLELIKTVSLRQLFEAQAAIKKTAWSGVIEQLKKDGQLPFELTARMLDEDYPGLYLRQLLRVSVTLPAVIGPYQNIRARLLQTSSQTVIKPSFAAVCYTHNPNDDRADTTDIRFNLRPTGQIALSTGLDDSGVVQMSFDDGRYFPFEGTGAVSSWLLEFPRHGQDDQQALFEAMTDIVIQFQYTAVDGGRQLAQDVEELLNAASESSANPSPLTHLGATSYARV</sequence>
<evidence type="ECO:0000256" key="2">
    <source>
        <dbReference type="SAM" id="MobiDB-lite"/>
    </source>
</evidence>
<dbReference type="EMBL" id="FR687359">
    <property type="protein sequence ID" value="CBW75242.1"/>
    <property type="molecule type" value="Genomic_DNA"/>
</dbReference>
<gene>
    <name evidence="4" type="ordered locus">RBRH_02567</name>
</gene>
<evidence type="ECO:0000313" key="4">
    <source>
        <dbReference type="EMBL" id="CBW75242.1"/>
    </source>
</evidence>
<evidence type="ECO:0000313" key="5">
    <source>
        <dbReference type="Proteomes" id="UP000007437"/>
    </source>
</evidence>
<accession>E5ARL0</accession>
<dbReference type="eggNOG" id="COG1566">
    <property type="taxonomic scope" value="Bacteria"/>
</dbReference>
<dbReference type="STRING" id="882378.RBRH_02567"/>
<dbReference type="OrthoDB" id="9781691at2"/>
<dbReference type="Proteomes" id="UP000007437">
    <property type="component" value="Chromosome"/>
</dbReference>
<reference evidence="4 5" key="1">
    <citation type="journal article" date="2011" name="J. Bacteriol.">
        <title>Complete genome sequence of Burkholderia rhizoxinica, an endosymbiont of Rhizopus microsporus.</title>
        <authorList>
            <person name="Lackner G."/>
            <person name="Moebius N."/>
            <person name="Partida-Martinez L."/>
            <person name="Hertweck C."/>
        </authorList>
    </citation>
    <scope>NUCLEOTIDE SEQUENCE [LARGE SCALE GENOMIC DNA]</scope>
    <source>
        <strain evidence="5">DSM 19002 / CIP 109453 / HKI 454</strain>
    </source>
</reference>
<dbReference type="KEGG" id="brh:RBRH_02567"/>
<dbReference type="Pfam" id="PF18276">
    <property type="entry name" value="TcA_TcB_BD"/>
    <property type="match status" value="1"/>
</dbReference>
<feature type="domain" description="Tc toxin complex TcA C-terminal TcB-binding" evidence="3">
    <location>
        <begin position="529"/>
        <end position="833"/>
    </location>
</feature>
<evidence type="ECO:0000259" key="3">
    <source>
        <dbReference type="Pfam" id="PF18276"/>
    </source>
</evidence>
<dbReference type="RefSeq" id="WP_013435471.1">
    <property type="nucleotide sequence ID" value="NC_014722.1"/>
</dbReference>
<dbReference type="InterPro" id="IPR040840">
    <property type="entry name" value="TcA_TcB_BD"/>
</dbReference>
<protein>
    <submittedName>
        <fullName evidence="4">Insecticidal toxin complex protein TccB</fullName>
    </submittedName>
</protein>
<feature type="compositionally biased region" description="Low complexity" evidence="2">
    <location>
        <begin position="851"/>
        <end position="861"/>
    </location>
</feature>
<name>E5ARL0_MYCRK</name>
<organism evidence="4 5">
    <name type="scientific">Mycetohabitans rhizoxinica (strain DSM 19002 / CIP 109453 / HKI 454)</name>
    <name type="common">Paraburkholderia rhizoxinica</name>
    <dbReference type="NCBI Taxonomy" id="882378"/>
    <lineage>
        <taxon>Bacteria</taxon>
        <taxon>Pseudomonadati</taxon>
        <taxon>Pseudomonadota</taxon>
        <taxon>Betaproteobacteria</taxon>
        <taxon>Burkholderiales</taxon>
        <taxon>Burkholderiaceae</taxon>
        <taxon>Mycetohabitans</taxon>
    </lineage>
</organism>
<keyword evidence="1" id="KW-0175">Coiled coil</keyword>
<dbReference type="HOGENOM" id="CLU_005587_1_0_4"/>
<proteinExistence type="predicted"/>
<evidence type="ECO:0000256" key="1">
    <source>
        <dbReference type="SAM" id="Coils"/>
    </source>
</evidence>
<dbReference type="AlphaFoldDB" id="E5ARL0"/>